<sequence>MTSTRVQLNPQQAWDRLAEGNARFVEGTVLHPRQSADRRRELTDGQHPHAVVFGCSDSRPAAEIVFDEGLGDMFVVRNAGQVVSPSMVGSIEFAVAILNVPILVVLGHEACGAVRAAIDSTRPDAPELPAKIWRLIAPIVPTVHRVARTHQTVPHDADADAVGIEHIRETVDELLQASSILAAAVAEGRVGIVGAVYRLGEGTVVPHVVEGAVSIPGL</sequence>
<protein>
    <recommendedName>
        <fullName evidence="2 8">Carbonic anhydrase</fullName>
        <ecNumber evidence="2 8">4.2.1.1</ecNumber>
    </recommendedName>
    <alternativeName>
        <fullName evidence="8">Carbonate dehydratase</fullName>
    </alternativeName>
</protein>
<dbReference type="GO" id="GO:0004089">
    <property type="term" value="F:carbonate dehydratase activity"/>
    <property type="evidence" value="ECO:0007669"/>
    <property type="project" value="UniProtKB-UniRule"/>
</dbReference>
<evidence type="ECO:0000256" key="4">
    <source>
        <dbReference type="ARBA" id="ARBA00023239"/>
    </source>
</evidence>
<dbReference type="Pfam" id="PF00484">
    <property type="entry name" value="Pro_CA"/>
    <property type="match status" value="1"/>
</dbReference>
<proteinExistence type="inferred from homology"/>
<evidence type="ECO:0000256" key="2">
    <source>
        <dbReference type="ARBA" id="ARBA00012925"/>
    </source>
</evidence>
<evidence type="ECO:0000256" key="6">
    <source>
        <dbReference type="ARBA" id="ARBA00048348"/>
    </source>
</evidence>
<evidence type="ECO:0000313" key="9">
    <source>
        <dbReference type="EMBL" id="QAY60943.1"/>
    </source>
</evidence>
<accession>A0A4P6EHG2</accession>
<organism evidence="9 10">
    <name type="scientific">Microbacterium protaetiae</name>
    <dbReference type="NCBI Taxonomy" id="2509458"/>
    <lineage>
        <taxon>Bacteria</taxon>
        <taxon>Bacillati</taxon>
        <taxon>Actinomycetota</taxon>
        <taxon>Actinomycetes</taxon>
        <taxon>Micrococcales</taxon>
        <taxon>Microbacteriaceae</taxon>
        <taxon>Microbacterium</taxon>
    </lineage>
</organism>
<dbReference type="RefSeq" id="WP_129391394.1">
    <property type="nucleotide sequence ID" value="NZ_CP035494.1"/>
</dbReference>
<comment type="function">
    <text evidence="5">Catalyzes the reversible hydration of carbon dioxide to form bicarbonate.</text>
</comment>
<comment type="similarity">
    <text evidence="1 8">Belongs to the beta-class carbonic anhydrase family.</text>
</comment>
<dbReference type="OrthoDB" id="9797527at2"/>
<evidence type="ECO:0000313" key="10">
    <source>
        <dbReference type="Proteomes" id="UP000293995"/>
    </source>
</evidence>
<dbReference type="PROSITE" id="PS00705">
    <property type="entry name" value="PROK_CO2_ANHYDRASE_2"/>
    <property type="match status" value="1"/>
</dbReference>
<dbReference type="InterPro" id="IPR015892">
    <property type="entry name" value="Carbonic_anhydrase_CS"/>
</dbReference>
<dbReference type="SMART" id="SM00947">
    <property type="entry name" value="Pro_CA"/>
    <property type="match status" value="1"/>
</dbReference>
<dbReference type="GO" id="GO:0008270">
    <property type="term" value="F:zinc ion binding"/>
    <property type="evidence" value="ECO:0007669"/>
    <property type="project" value="UniProtKB-UniRule"/>
</dbReference>
<comment type="cofactor">
    <cofactor evidence="7">
        <name>Zn(2+)</name>
        <dbReference type="ChEBI" id="CHEBI:29105"/>
    </cofactor>
    <text evidence="7">Binds 1 zinc ion per subunit.</text>
</comment>
<dbReference type="AlphaFoldDB" id="A0A4P6EHG2"/>
<feature type="binding site" evidence="7">
    <location>
        <position position="55"/>
    </location>
    <ligand>
        <name>Zn(2+)</name>
        <dbReference type="ChEBI" id="CHEBI:29105"/>
    </ligand>
</feature>
<evidence type="ECO:0000256" key="3">
    <source>
        <dbReference type="ARBA" id="ARBA00022833"/>
    </source>
</evidence>
<dbReference type="InterPro" id="IPR036874">
    <property type="entry name" value="Carbonic_anhydrase_sf"/>
</dbReference>
<feature type="binding site" evidence="7">
    <location>
        <position position="108"/>
    </location>
    <ligand>
        <name>Zn(2+)</name>
        <dbReference type="ChEBI" id="CHEBI:29105"/>
    </ligand>
</feature>
<dbReference type="CDD" id="cd03378">
    <property type="entry name" value="beta_CA_cladeC"/>
    <property type="match status" value="1"/>
</dbReference>
<keyword evidence="10" id="KW-1185">Reference proteome</keyword>
<dbReference type="SUPFAM" id="SSF53056">
    <property type="entry name" value="beta-carbonic anhydrase, cab"/>
    <property type="match status" value="1"/>
</dbReference>
<keyword evidence="3 7" id="KW-0862">Zinc</keyword>
<feature type="binding site" evidence="7">
    <location>
        <position position="57"/>
    </location>
    <ligand>
        <name>Zn(2+)</name>
        <dbReference type="ChEBI" id="CHEBI:29105"/>
    </ligand>
</feature>
<keyword evidence="7" id="KW-0479">Metal-binding</keyword>
<evidence type="ECO:0000256" key="7">
    <source>
        <dbReference type="PIRSR" id="PIRSR601765-1"/>
    </source>
</evidence>
<evidence type="ECO:0000256" key="1">
    <source>
        <dbReference type="ARBA" id="ARBA00006217"/>
    </source>
</evidence>
<comment type="catalytic activity">
    <reaction evidence="6 8">
        <text>hydrogencarbonate + H(+) = CO2 + H2O</text>
        <dbReference type="Rhea" id="RHEA:10748"/>
        <dbReference type="ChEBI" id="CHEBI:15377"/>
        <dbReference type="ChEBI" id="CHEBI:15378"/>
        <dbReference type="ChEBI" id="CHEBI:16526"/>
        <dbReference type="ChEBI" id="CHEBI:17544"/>
        <dbReference type="EC" id="4.2.1.1"/>
    </reaction>
</comment>
<dbReference type="PANTHER" id="PTHR11002">
    <property type="entry name" value="CARBONIC ANHYDRASE"/>
    <property type="match status" value="1"/>
</dbReference>
<comment type="function">
    <text evidence="8">Reversible hydration of carbon dioxide.</text>
</comment>
<name>A0A4P6EHG2_9MICO</name>
<dbReference type="InterPro" id="IPR001765">
    <property type="entry name" value="Carbonic_anhydrase"/>
</dbReference>
<reference evidence="9 10" key="1">
    <citation type="submission" date="2019-01" db="EMBL/GenBank/DDBJ databases">
        <title>Genome sequencing of strain DFW100M-13.</title>
        <authorList>
            <person name="Heo J."/>
            <person name="Kim S.-J."/>
            <person name="Kim J.-S."/>
            <person name="Hong S.-B."/>
            <person name="Kwon S.-W."/>
        </authorList>
    </citation>
    <scope>NUCLEOTIDE SEQUENCE [LARGE SCALE GENOMIC DNA]</scope>
    <source>
        <strain evidence="9 10">DFW100M-13</strain>
    </source>
</reference>
<dbReference type="Proteomes" id="UP000293995">
    <property type="component" value="Chromosome"/>
</dbReference>
<dbReference type="EC" id="4.2.1.1" evidence="2 8"/>
<dbReference type="GO" id="GO:0015976">
    <property type="term" value="P:carbon utilization"/>
    <property type="evidence" value="ECO:0007669"/>
    <property type="project" value="InterPro"/>
</dbReference>
<keyword evidence="4 8" id="KW-0456">Lyase</keyword>
<gene>
    <name evidence="9" type="ORF">ET475_13730</name>
</gene>
<dbReference type="Gene3D" id="3.40.1050.10">
    <property type="entry name" value="Carbonic anhydrase"/>
    <property type="match status" value="1"/>
</dbReference>
<dbReference type="PANTHER" id="PTHR11002:SF79">
    <property type="entry name" value="CARBONIC ANHYDRASE 2"/>
    <property type="match status" value="1"/>
</dbReference>
<evidence type="ECO:0000256" key="5">
    <source>
        <dbReference type="ARBA" id="ARBA00024993"/>
    </source>
</evidence>
<dbReference type="KEGG" id="mprt:ET475_13730"/>
<feature type="binding site" evidence="7">
    <location>
        <position position="111"/>
    </location>
    <ligand>
        <name>Zn(2+)</name>
        <dbReference type="ChEBI" id="CHEBI:29105"/>
    </ligand>
</feature>
<dbReference type="EMBL" id="CP035494">
    <property type="protein sequence ID" value="QAY60943.1"/>
    <property type="molecule type" value="Genomic_DNA"/>
</dbReference>
<evidence type="ECO:0000256" key="8">
    <source>
        <dbReference type="RuleBase" id="RU003956"/>
    </source>
</evidence>